<sequence>MYWNNLSDFIAMGSHGVYVWGSFFACAAALCLEWVFIKTQRRSIVRQIRRAATIQHINPNPPAVSKDAS</sequence>
<evidence type="ECO:0000256" key="10">
    <source>
        <dbReference type="ARBA" id="ARBA00022989"/>
    </source>
</evidence>
<evidence type="ECO:0000256" key="3">
    <source>
        <dbReference type="ARBA" id="ARBA00008741"/>
    </source>
</evidence>
<evidence type="ECO:0000256" key="9">
    <source>
        <dbReference type="ARBA" id="ARBA00022748"/>
    </source>
</evidence>
<keyword evidence="6 12" id="KW-1003">Cell membrane</keyword>
<protein>
    <recommendedName>
        <fullName evidence="4 12">Heme exporter protein D</fullName>
    </recommendedName>
</protein>
<dbReference type="Proteomes" id="UP001198034">
    <property type="component" value="Unassembled WGS sequence"/>
</dbReference>
<keyword evidence="9 12" id="KW-0201">Cytochrome c-type biogenesis</keyword>
<evidence type="ECO:0000313" key="13">
    <source>
        <dbReference type="EMBL" id="MCB5197137.1"/>
    </source>
</evidence>
<evidence type="ECO:0000256" key="8">
    <source>
        <dbReference type="ARBA" id="ARBA00022692"/>
    </source>
</evidence>
<evidence type="ECO:0000256" key="5">
    <source>
        <dbReference type="ARBA" id="ARBA00022448"/>
    </source>
</evidence>
<dbReference type="EMBL" id="JAJAWG010000010">
    <property type="protein sequence ID" value="MCB5197137.1"/>
    <property type="molecule type" value="Genomic_DNA"/>
</dbReference>
<evidence type="ECO:0000256" key="4">
    <source>
        <dbReference type="ARBA" id="ARBA00016461"/>
    </source>
</evidence>
<keyword evidence="14" id="KW-1185">Reference proteome</keyword>
<dbReference type="RefSeq" id="WP_226764865.1">
    <property type="nucleotide sequence ID" value="NZ_JAJAWG010000010.1"/>
</dbReference>
<comment type="function">
    <text evidence="1 12">Required for the export of heme to the periplasm for the biogenesis of c-type cytochromes.</text>
</comment>
<dbReference type="NCBIfam" id="TIGR03141">
    <property type="entry name" value="cytochro_ccmD"/>
    <property type="match status" value="1"/>
</dbReference>
<gene>
    <name evidence="13" type="primary">ccmD</name>
    <name evidence="13" type="ORF">LG219_12750</name>
</gene>
<name>A0ABS8BNF0_9NEIS</name>
<evidence type="ECO:0000256" key="12">
    <source>
        <dbReference type="RuleBase" id="RU363101"/>
    </source>
</evidence>
<keyword evidence="10 12" id="KW-1133">Transmembrane helix</keyword>
<comment type="similarity">
    <text evidence="3 12">Belongs to the CcmD/CycX/HelD family.</text>
</comment>
<reference evidence="13 14" key="1">
    <citation type="submission" date="2021-10" db="EMBL/GenBank/DDBJ databases">
        <authorList>
            <person name="Chen M."/>
        </authorList>
    </citation>
    <scope>NUCLEOTIDE SEQUENCE [LARGE SCALE GENOMIC DNA]</scope>
    <source>
        <strain evidence="13 14">H3-26</strain>
    </source>
</reference>
<dbReference type="Pfam" id="PF04995">
    <property type="entry name" value="CcmD"/>
    <property type="match status" value="1"/>
</dbReference>
<evidence type="ECO:0000256" key="6">
    <source>
        <dbReference type="ARBA" id="ARBA00022475"/>
    </source>
</evidence>
<evidence type="ECO:0000313" key="14">
    <source>
        <dbReference type="Proteomes" id="UP001198034"/>
    </source>
</evidence>
<evidence type="ECO:0000256" key="11">
    <source>
        <dbReference type="ARBA" id="ARBA00023136"/>
    </source>
</evidence>
<comment type="caution">
    <text evidence="13">The sequence shown here is derived from an EMBL/GenBank/DDBJ whole genome shotgun (WGS) entry which is preliminary data.</text>
</comment>
<keyword evidence="8 12" id="KW-0812">Transmembrane</keyword>
<feature type="transmembrane region" description="Helical" evidence="12">
    <location>
        <begin position="17"/>
        <end position="37"/>
    </location>
</feature>
<evidence type="ECO:0000256" key="2">
    <source>
        <dbReference type="ARBA" id="ARBA00004377"/>
    </source>
</evidence>
<evidence type="ECO:0000256" key="7">
    <source>
        <dbReference type="ARBA" id="ARBA00022519"/>
    </source>
</evidence>
<comment type="subcellular location">
    <subcellularLocation>
        <location evidence="2 12">Cell inner membrane</location>
        <topology evidence="2 12">Single-pass membrane protein</topology>
    </subcellularLocation>
</comment>
<accession>A0ABS8BNF0</accession>
<dbReference type="InterPro" id="IPR007078">
    <property type="entry name" value="Haem_export_protD_CcmD"/>
</dbReference>
<keyword evidence="7 12" id="KW-0997">Cell inner membrane</keyword>
<keyword evidence="11 12" id="KW-0472">Membrane</keyword>
<proteinExistence type="inferred from homology"/>
<keyword evidence="5 12" id="KW-0813">Transport</keyword>
<organism evidence="13 14">
    <name type="scientific">Deefgea salmonis</name>
    <dbReference type="NCBI Taxonomy" id="2875502"/>
    <lineage>
        <taxon>Bacteria</taxon>
        <taxon>Pseudomonadati</taxon>
        <taxon>Pseudomonadota</taxon>
        <taxon>Betaproteobacteria</taxon>
        <taxon>Neisseriales</taxon>
        <taxon>Chitinibacteraceae</taxon>
        <taxon>Deefgea</taxon>
    </lineage>
</organism>
<evidence type="ECO:0000256" key="1">
    <source>
        <dbReference type="ARBA" id="ARBA00002442"/>
    </source>
</evidence>